<keyword evidence="1" id="KW-0614">Plasmid</keyword>
<gene>
    <name evidence="1" type="ORF">GCM10025867_50600</name>
</gene>
<protein>
    <submittedName>
        <fullName evidence="1">Uncharacterized protein</fullName>
    </submittedName>
</protein>
<dbReference type="RefSeq" id="WP_286347102.1">
    <property type="nucleotide sequence ID" value="NZ_AP027733.1"/>
</dbReference>
<dbReference type="EMBL" id="AP027733">
    <property type="protein sequence ID" value="BDZ52819.1"/>
    <property type="molecule type" value="Genomic_DNA"/>
</dbReference>
<organism evidence="1 2">
    <name type="scientific">Frondihabitans sucicola</name>
    <dbReference type="NCBI Taxonomy" id="1268041"/>
    <lineage>
        <taxon>Bacteria</taxon>
        <taxon>Bacillati</taxon>
        <taxon>Actinomycetota</taxon>
        <taxon>Actinomycetes</taxon>
        <taxon>Micrococcales</taxon>
        <taxon>Microbacteriaceae</taxon>
        <taxon>Frondihabitans</taxon>
    </lineage>
</organism>
<evidence type="ECO:0000313" key="1">
    <source>
        <dbReference type="EMBL" id="BDZ52819.1"/>
    </source>
</evidence>
<keyword evidence="2" id="KW-1185">Reference proteome</keyword>
<evidence type="ECO:0000313" key="2">
    <source>
        <dbReference type="Proteomes" id="UP001321486"/>
    </source>
</evidence>
<accession>A0ABM8GWH7</accession>
<dbReference type="Proteomes" id="UP001321486">
    <property type="component" value="Plasmid pNBRC108728a"/>
</dbReference>
<proteinExistence type="predicted"/>
<sequence>MTAPQGLMASLDLTSPVGVARRHARFATAFGMFGGPSTPSATFAHLKAEMARPAHIRFLMTHGSRKYVGEITDGLDTGEYTAIAELHEGTIPCDILVVFACFQEPEAWLPLVEPGSGVVTYSDLLYNRSISPLVSEFGKEPFVTPREVGMILDKTAARRAAESPSGDYFYRDKWRTAIKERPGTA</sequence>
<reference evidence="2" key="1">
    <citation type="journal article" date="2019" name="Int. J. Syst. Evol. Microbiol.">
        <title>The Global Catalogue of Microorganisms (GCM) 10K type strain sequencing project: providing services to taxonomists for standard genome sequencing and annotation.</title>
        <authorList>
            <consortium name="The Broad Institute Genomics Platform"/>
            <consortium name="The Broad Institute Genome Sequencing Center for Infectious Disease"/>
            <person name="Wu L."/>
            <person name="Ma J."/>
        </authorList>
    </citation>
    <scope>NUCLEOTIDE SEQUENCE [LARGE SCALE GENOMIC DNA]</scope>
    <source>
        <strain evidence="2">NBRC 108728</strain>
    </source>
</reference>
<geneLocation type="plasmid" evidence="1 2">
    <name>pNBRC108728a</name>
</geneLocation>
<name>A0ABM8GWH7_9MICO</name>